<sequence length="149" mass="17485">MSKKEARDFLKEDFNVTLHEKMVYRALRLARERLVGSEKEQYGKLRGNLFEFLLSNPRSTTLLRPILEDNYSRQLLKMLIINFFVIAYGVDRSETYEAQTLLKVTVSACRTLYGHDAHRHLPNTRVRRVHKCLVQKKTRKHTGHDPDTG</sequence>
<accession>A0ABU6TRG2</accession>
<evidence type="ECO:0000313" key="2">
    <source>
        <dbReference type="Proteomes" id="UP001341840"/>
    </source>
</evidence>
<reference evidence="1 2" key="1">
    <citation type="journal article" date="2023" name="Plants (Basel)">
        <title>Bridging the Gap: Combining Genomics and Transcriptomics Approaches to Understand Stylosanthes scabra, an Orphan Legume from the Brazilian Caatinga.</title>
        <authorList>
            <person name="Ferreira-Neto J.R.C."/>
            <person name="da Silva M.D."/>
            <person name="Binneck E."/>
            <person name="de Melo N.F."/>
            <person name="da Silva R.H."/>
            <person name="de Melo A.L.T.M."/>
            <person name="Pandolfi V."/>
            <person name="Bustamante F.O."/>
            <person name="Brasileiro-Vidal A.C."/>
            <person name="Benko-Iseppon A.M."/>
        </authorList>
    </citation>
    <scope>NUCLEOTIDE SEQUENCE [LARGE SCALE GENOMIC DNA]</scope>
    <source>
        <tissue evidence="1">Leaves</tissue>
    </source>
</reference>
<name>A0ABU6TRG2_9FABA</name>
<keyword evidence="2" id="KW-1185">Reference proteome</keyword>
<organism evidence="1 2">
    <name type="scientific">Stylosanthes scabra</name>
    <dbReference type="NCBI Taxonomy" id="79078"/>
    <lineage>
        <taxon>Eukaryota</taxon>
        <taxon>Viridiplantae</taxon>
        <taxon>Streptophyta</taxon>
        <taxon>Embryophyta</taxon>
        <taxon>Tracheophyta</taxon>
        <taxon>Spermatophyta</taxon>
        <taxon>Magnoliopsida</taxon>
        <taxon>eudicotyledons</taxon>
        <taxon>Gunneridae</taxon>
        <taxon>Pentapetalae</taxon>
        <taxon>rosids</taxon>
        <taxon>fabids</taxon>
        <taxon>Fabales</taxon>
        <taxon>Fabaceae</taxon>
        <taxon>Papilionoideae</taxon>
        <taxon>50 kb inversion clade</taxon>
        <taxon>dalbergioids sensu lato</taxon>
        <taxon>Dalbergieae</taxon>
        <taxon>Pterocarpus clade</taxon>
        <taxon>Stylosanthes</taxon>
    </lineage>
</organism>
<protein>
    <submittedName>
        <fullName evidence="1">Uncharacterized protein</fullName>
    </submittedName>
</protein>
<comment type="caution">
    <text evidence="1">The sequence shown here is derived from an EMBL/GenBank/DDBJ whole genome shotgun (WGS) entry which is preliminary data.</text>
</comment>
<dbReference type="EMBL" id="JASCZI010091872">
    <property type="protein sequence ID" value="MED6151401.1"/>
    <property type="molecule type" value="Genomic_DNA"/>
</dbReference>
<evidence type="ECO:0000313" key="1">
    <source>
        <dbReference type="EMBL" id="MED6151401.1"/>
    </source>
</evidence>
<dbReference type="Proteomes" id="UP001341840">
    <property type="component" value="Unassembled WGS sequence"/>
</dbReference>
<proteinExistence type="predicted"/>
<gene>
    <name evidence="1" type="ORF">PIB30_082111</name>
</gene>